<dbReference type="HAMAP" id="MF_02230">
    <property type="entry name" value="R15P_isomerase"/>
    <property type="match status" value="1"/>
</dbReference>
<reference evidence="5 6" key="1">
    <citation type="submission" date="2018-10" db="EMBL/GenBank/DDBJ databases">
        <title>Co-occurring genomic capacity for anaerobic methane metabolism and dissimilatory sulfite reduction discovered in the Korarchaeota.</title>
        <authorList>
            <person name="Mckay L.J."/>
            <person name="Dlakic M."/>
            <person name="Fields M.W."/>
            <person name="Delmont T.O."/>
            <person name="Eren A.M."/>
            <person name="Jay Z.J."/>
            <person name="Klingelsmith K.B."/>
            <person name="Rusch D.B."/>
            <person name="Inskeep W.P."/>
        </authorList>
    </citation>
    <scope>NUCLEOTIDE SEQUENCE [LARGE SCALE GENOMIC DNA]</scope>
    <source>
        <strain evidence="5 6">MDKW</strain>
    </source>
</reference>
<dbReference type="InterPro" id="IPR005250">
    <property type="entry name" value="R15Pi"/>
</dbReference>
<comment type="caution">
    <text evidence="4">Lacks conserved residue(s) required for the propagation of feature annotation.</text>
</comment>
<accession>A0A429GI94</accession>
<dbReference type="PANTHER" id="PTHR43475">
    <property type="entry name" value="METHYLTHIORIBOSE-1-PHOSPHATE ISOMERASE"/>
    <property type="match status" value="1"/>
</dbReference>
<dbReference type="OrthoDB" id="27639at2157"/>
<dbReference type="GO" id="GO:0046523">
    <property type="term" value="F:S-methyl-5-thioribose-1-phosphate isomerase activity"/>
    <property type="evidence" value="ECO:0007669"/>
    <property type="project" value="TreeGrafter"/>
</dbReference>
<dbReference type="FunFam" id="3.40.50.10470:FF:000019">
    <property type="entry name" value="Ribose 1,5-bisphosphate isomerase"/>
    <property type="match status" value="1"/>
</dbReference>
<feature type="binding site" evidence="4">
    <location>
        <position position="63"/>
    </location>
    <ligand>
        <name>substrate</name>
    </ligand>
</feature>
<comment type="function">
    <text evidence="4">Catalyzes the isomerization of ribose 1,5-bisphosphate (R15P) to ribulose 1,5-bisphosphate (RuBP), the CO(2) acceptor and substrate for RubisCO. Functions in an archaeal AMP degradation pathway, together with AMP phosphorylase and RubisCO.</text>
</comment>
<dbReference type="InterPro" id="IPR027363">
    <property type="entry name" value="M1Pi_N"/>
</dbReference>
<evidence type="ECO:0000256" key="4">
    <source>
        <dbReference type="HAMAP-Rule" id="MF_02230"/>
    </source>
</evidence>
<evidence type="ECO:0000313" key="5">
    <source>
        <dbReference type="EMBL" id="RSN73568.1"/>
    </source>
</evidence>
<feature type="binding site" evidence="4">
    <location>
        <position position="238"/>
    </location>
    <ligand>
        <name>substrate</name>
    </ligand>
</feature>
<feature type="active site" description="Proton acceptor" evidence="4">
    <location>
        <position position="133"/>
    </location>
</feature>
<dbReference type="InterPro" id="IPR042529">
    <property type="entry name" value="IF_2B-like_C"/>
</dbReference>
<dbReference type="RefSeq" id="WP_125671807.1">
    <property type="nucleotide sequence ID" value="NZ_RCOS01000113.1"/>
</dbReference>
<comment type="caution">
    <text evidence="5">The sequence shown here is derived from an EMBL/GenBank/DDBJ whole genome shotgun (WGS) entry which is preliminary data.</text>
</comment>
<dbReference type="InterPro" id="IPR037171">
    <property type="entry name" value="NagB/RpiA_transferase-like"/>
</dbReference>
<evidence type="ECO:0000256" key="2">
    <source>
        <dbReference type="ARBA" id="ARBA00023235"/>
    </source>
</evidence>
<dbReference type="InterPro" id="IPR000649">
    <property type="entry name" value="IF-2B-related"/>
</dbReference>
<dbReference type="Proteomes" id="UP000277582">
    <property type="component" value="Unassembled WGS sequence"/>
</dbReference>
<feature type="active site" description="Proton donor" evidence="4">
    <location>
        <position position="202"/>
    </location>
</feature>
<evidence type="ECO:0000256" key="1">
    <source>
        <dbReference type="ARBA" id="ARBA00009229"/>
    </source>
</evidence>
<dbReference type="NCBIfam" id="TIGR00511">
    <property type="entry name" value="ribulose_e2b2"/>
    <property type="match status" value="1"/>
</dbReference>
<protein>
    <recommendedName>
        <fullName evidence="4">Ribose 1,5-bisphosphate isomerase</fullName>
        <shortName evidence="4">R15P isomerase</shortName>
        <shortName evidence="4">R15Pi</shortName>
        <ecNumber evidence="4">5.3.1.29</ecNumber>
    </recommendedName>
    <alternativeName>
        <fullName evidence="4">Ribulose 1,5-bisphosphate synthase</fullName>
        <shortName evidence="4">RuBP synthase</shortName>
    </alternativeName>
</protein>
<dbReference type="Pfam" id="PF01008">
    <property type="entry name" value="IF-2B"/>
    <property type="match status" value="1"/>
</dbReference>
<comment type="miscellaneous">
    <text evidence="4">Reaction proceeds via a cis-phosphoenolate intermediate.</text>
</comment>
<name>A0A429GI94_9CREN</name>
<feature type="binding site" evidence="4">
    <location>
        <begin position="20"/>
        <end position="23"/>
    </location>
    <ligand>
        <name>substrate</name>
    </ligand>
</feature>
<dbReference type="EMBL" id="RCOS01000113">
    <property type="protein sequence ID" value="RSN73568.1"/>
    <property type="molecule type" value="Genomic_DNA"/>
</dbReference>
<dbReference type="EC" id="5.3.1.29" evidence="4"/>
<gene>
    <name evidence="5" type="ORF">D6D85_09815</name>
</gene>
<feature type="binding site" evidence="4">
    <location>
        <begin position="212"/>
        <end position="213"/>
    </location>
    <ligand>
        <name>substrate</name>
    </ligand>
</feature>
<dbReference type="SUPFAM" id="SSF100950">
    <property type="entry name" value="NagB/RpiA/CoA transferase-like"/>
    <property type="match status" value="1"/>
</dbReference>
<dbReference type="AlphaFoldDB" id="A0A429GI94"/>
<dbReference type="GO" id="GO:0019323">
    <property type="term" value="P:pentose catabolic process"/>
    <property type="evidence" value="ECO:0007669"/>
    <property type="project" value="UniProtKB-UniRule"/>
</dbReference>
<organism evidence="5 6">
    <name type="scientific">Candidatus Methanodesulfokora washburnensis</name>
    <dbReference type="NCBI Taxonomy" id="2478471"/>
    <lineage>
        <taxon>Archaea</taxon>
        <taxon>Thermoproteota</taxon>
        <taxon>Candidatus Korarchaeia</taxon>
        <taxon>Candidatus Korarchaeia incertae sedis</taxon>
        <taxon>Candidatus Methanodesulfokora</taxon>
    </lineage>
</organism>
<sequence length="334" mass="36822">MTVPEEVLKLAEDIKNMRIRGAGEIARAAVRGLSIAAAKSEATNREEFLRDLDDAAKVLLLTRPTAVSLPNALRYVMVRAYKAYEEGRTKDEIKESVFKASDEFYKNSLKAIDLIGMYGSRRIEDGDIIMTHCHSTAAVSILVNAWRSGKRFEVISTETRPRYQGRITASILAKEGIPVSLIVDSAARFFMEHVDKVVVGADAVAANGAVVNKIGTSMIALAAHEARVNFIVAAETYKFSPETVLGSLIRIEERPADEIVETQYLKDNPGVKVRNPAFDVTPASYVDLIVTEKGVIPPEAAILILKEEFGWFSSVNLPKFLKEGLETPVEMSEY</sequence>
<dbReference type="Gene3D" id="3.40.50.10470">
    <property type="entry name" value="Translation initiation factor eif-2b, domain 2"/>
    <property type="match status" value="1"/>
</dbReference>
<comment type="catalytic activity">
    <reaction evidence="4">
        <text>alpha-D-ribose 1,5-bisphosphate = D-ribulose 1,5-bisphosphate</text>
        <dbReference type="Rhea" id="RHEA:32243"/>
        <dbReference type="ChEBI" id="CHEBI:57870"/>
        <dbReference type="ChEBI" id="CHEBI:68688"/>
        <dbReference type="EC" id="5.3.1.29"/>
    </reaction>
</comment>
<keyword evidence="3 4" id="KW-0119">Carbohydrate metabolism</keyword>
<dbReference type="InterPro" id="IPR011559">
    <property type="entry name" value="Initiation_fac_2B_a/b/d"/>
</dbReference>
<evidence type="ECO:0000256" key="3">
    <source>
        <dbReference type="ARBA" id="ARBA00023277"/>
    </source>
</evidence>
<dbReference type="PANTHER" id="PTHR43475:SF2">
    <property type="entry name" value="RIBOSE 1,5-BISPHOSPHATE ISOMERASE"/>
    <property type="match status" value="1"/>
</dbReference>
<dbReference type="NCBIfam" id="TIGR00524">
    <property type="entry name" value="eIF-2B_rel"/>
    <property type="match status" value="1"/>
</dbReference>
<keyword evidence="6" id="KW-1185">Reference proteome</keyword>
<dbReference type="FunFam" id="1.20.120.420:FF:000011">
    <property type="entry name" value="Ribose 1,5-bisphosphate isomerase"/>
    <property type="match status" value="1"/>
</dbReference>
<evidence type="ECO:0000313" key="6">
    <source>
        <dbReference type="Proteomes" id="UP000277582"/>
    </source>
</evidence>
<keyword evidence="2 4" id="KW-0413">Isomerase</keyword>
<dbReference type="GO" id="GO:0043917">
    <property type="term" value="F:ribose 1,5-bisphosphate isomerase activity"/>
    <property type="evidence" value="ECO:0007669"/>
    <property type="project" value="UniProtKB-UniRule"/>
</dbReference>
<dbReference type="Gene3D" id="1.20.120.420">
    <property type="entry name" value="translation initiation factor eif-2b, domain 1"/>
    <property type="match status" value="1"/>
</dbReference>
<proteinExistence type="inferred from homology"/>
<dbReference type="GO" id="GO:0019509">
    <property type="term" value="P:L-methionine salvage from methylthioadenosine"/>
    <property type="evidence" value="ECO:0007669"/>
    <property type="project" value="TreeGrafter"/>
</dbReference>
<comment type="similarity">
    <text evidence="1 4">Belongs to the eIF-2B alpha/beta/delta subunits family. R15P isomerase subfamily.</text>
</comment>